<organism evidence="3 4">
    <name type="scientific">Cystobacter fuscus</name>
    <dbReference type="NCBI Taxonomy" id="43"/>
    <lineage>
        <taxon>Bacteria</taxon>
        <taxon>Pseudomonadati</taxon>
        <taxon>Myxococcota</taxon>
        <taxon>Myxococcia</taxon>
        <taxon>Myxococcales</taxon>
        <taxon>Cystobacterineae</taxon>
        <taxon>Archangiaceae</taxon>
        <taxon>Cystobacter</taxon>
    </lineage>
</organism>
<evidence type="ECO:0000256" key="1">
    <source>
        <dbReference type="ARBA" id="ARBA00023239"/>
    </source>
</evidence>
<dbReference type="KEGG" id="cfus:CYFUS_006414"/>
<evidence type="ECO:0000259" key="2">
    <source>
        <dbReference type="Pfam" id="PF04909"/>
    </source>
</evidence>
<dbReference type="RefSeq" id="WP_157758789.1">
    <property type="nucleotide sequence ID" value="NZ_CP022098.1"/>
</dbReference>
<accession>A0A250JBU6</accession>
<dbReference type="GO" id="GO:0005737">
    <property type="term" value="C:cytoplasm"/>
    <property type="evidence" value="ECO:0007669"/>
    <property type="project" value="TreeGrafter"/>
</dbReference>
<keyword evidence="3" id="KW-0378">Hydrolase</keyword>
<dbReference type="GO" id="GO:0019748">
    <property type="term" value="P:secondary metabolic process"/>
    <property type="evidence" value="ECO:0007669"/>
    <property type="project" value="TreeGrafter"/>
</dbReference>
<protein>
    <submittedName>
        <fullName evidence="3">Amidohydrolase 2</fullName>
    </submittedName>
</protein>
<evidence type="ECO:0000313" key="4">
    <source>
        <dbReference type="Proteomes" id="UP000217257"/>
    </source>
</evidence>
<dbReference type="SUPFAM" id="SSF51556">
    <property type="entry name" value="Metallo-dependent hydrolases"/>
    <property type="match status" value="1"/>
</dbReference>
<evidence type="ECO:0000313" key="3">
    <source>
        <dbReference type="EMBL" id="ATB40952.1"/>
    </source>
</evidence>
<feature type="domain" description="Amidohydrolase-related" evidence="2">
    <location>
        <begin position="5"/>
        <end position="250"/>
    </location>
</feature>
<dbReference type="Pfam" id="PF04909">
    <property type="entry name" value="Amidohydro_2"/>
    <property type="match status" value="1"/>
</dbReference>
<gene>
    <name evidence="3" type="ORF">CYFUS_006414</name>
</gene>
<dbReference type="InterPro" id="IPR006680">
    <property type="entry name" value="Amidohydro-rel"/>
</dbReference>
<keyword evidence="1" id="KW-0456">Lyase</keyword>
<dbReference type="InterPro" id="IPR032466">
    <property type="entry name" value="Metal_Hydrolase"/>
</dbReference>
<dbReference type="GO" id="GO:0016787">
    <property type="term" value="F:hydrolase activity"/>
    <property type="evidence" value="ECO:0007669"/>
    <property type="project" value="UniProtKB-KW"/>
</dbReference>
<sequence length="255" mass="28088">MPAFVDSHAHLLATREAFERLLATMDRLDVERCIVVGGGLLTPRQLSRQILRQPTQAETQGLTCDNRAVLALCEHSGGRLVPFYFANPWLDPKEYRELGPRFAGLKLGPAVHGVPLDSPRTSAYLDVAREHGHPVYLHCLDRDGFRVTDLVRLAERYTGLRLILGHGGIGELDYDGVDAIAGYPNLYFETSGAFKHVIQYAADVLGASRLLYGSEYPLQSAAAELCKVRELTLSDTEMEAITGGNIRRLLARASS</sequence>
<dbReference type="PANTHER" id="PTHR21240">
    <property type="entry name" value="2-AMINO-3-CARBOXYLMUCONATE-6-SEMIALDEHYDE DECARBOXYLASE"/>
    <property type="match status" value="1"/>
</dbReference>
<proteinExistence type="predicted"/>
<dbReference type="InterPro" id="IPR032465">
    <property type="entry name" value="ACMSD"/>
</dbReference>
<dbReference type="Proteomes" id="UP000217257">
    <property type="component" value="Chromosome"/>
</dbReference>
<dbReference type="Gene3D" id="3.20.20.140">
    <property type="entry name" value="Metal-dependent hydrolases"/>
    <property type="match status" value="1"/>
</dbReference>
<dbReference type="PANTHER" id="PTHR21240:SF28">
    <property type="entry name" value="ISO-OROTATE DECARBOXYLASE (EUROFUNG)"/>
    <property type="match status" value="1"/>
</dbReference>
<dbReference type="AlphaFoldDB" id="A0A250JBU6"/>
<dbReference type="EMBL" id="CP022098">
    <property type="protein sequence ID" value="ATB40952.1"/>
    <property type="molecule type" value="Genomic_DNA"/>
</dbReference>
<name>A0A250JBU6_9BACT</name>
<reference evidence="3 4" key="1">
    <citation type="submission" date="2017-06" db="EMBL/GenBank/DDBJ databases">
        <title>Sequencing and comparative analysis of myxobacterial genomes.</title>
        <authorList>
            <person name="Rupp O."/>
            <person name="Goesmann A."/>
            <person name="Sogaard-Andersen L."/>
        </authorList>
    </citation>
    <scope>NUCLEOTIDE SEQUENCE [LARGE SCALE GENOMIC DNA]</scope>
    <source>
        <strain evidence="3 4">DSM 52655</strain>
    </source>
</reference>
<dbReference type="GO" id="GO:0016831">
    <property type="term" value="F:carboxy-lyase activity"/>
    <property type="evidence" value="ECO:0007669"/>
    <property type="project" value="InterPro"/>
</dbReference>